<comment type="caution">
    <text evidence="2">The sequence shown here is derived from an EMBL/GenBank/DDBJ whole genome shotgun (WGS) entry which is preliminary data.</text>
</comment>
<keyword evidence="1" id="KW-1133">Transmembrane helix</keyword>
<keyword evidence="1" id="KW-0472">Membrane</keyword>
<evidence type="ECO:0000313" key="2">
    <source>
        <dbReference type="EMBL" id="MBB4940974.1"/>
    </source>
</evidence>
<evidence type="ECO:0000313" key="3">
    <source>
        <dbReference type="Proteomes" id="UP000534286"/>
    </source>
</evidence>
<gene>
    <name evidence="2" type="ORF">FHR32_005351</name>
</gene>
<keyword evidence="1" id="KW-0812">Transmembrane</keyword>
<protein>
    <submittedName>
        <fullName evidence="2">Uncharacterized protein</fullName>
    </submittedName>
</protein>
<reference evidence="2 3" key="1">
    <citation type="submission" date="2020-08" db="EMBL/GenBank/DDBJ databases">
        <title>Sequencing the genomes of 1000 actinobacteria strains.</title>
        <authorList>
            <person name="Klenk H.-P."/>
        </authorList>
    </citation>
    <scope>NUCLEOTIDE SEQUENCE [LARGE SCALE GENOMIC DNA]</scope>
    <source>
        <strain evidence="2 3">DSM 43023</strain>
    </source>
</reference>
<dbReference type="EMBL" id="JACHJU010000002">
    <property type="protein sequence ID" value="MBB4940974.1"/>
    <property type="molecule type" value="Genomic_DNA"/>
</dbReference>
<dbReference type="AlphaFoldDB" id="A0A7W7RZ71"/>
<keyword evidence="3" id="KW-1185">Reference proteome</keyword>
<organism evidence="2 3">
    <name type="scientific">Streptosporangium album</name>
    <dbReference type="NCBI Taxonomy" id="47479"/>
    <lineage>
        <taxon>Bacteria</taxon>
        <taxon>Bacillati</taxon>
        <taxon>Actinomycetota</taxon>
        <taxon>Actinomycetes</taxon>
        <taxon>Streptosporangiales</taxon>
        <taxon>Streptosporangiaceae</taxon>
        <taxon>Streptosporangium</taxon>
    </lineage>
</organism>
<proteinExistence type="predicted"/>
<accession>A0A7W7RZ71</accession>
<name>A0A7W7RZ71_9ACTN</name>
<feature type="transmembrane region" description="Helical" evidence="1">
    <location>
        <begin position="23"/>
        <end position="43"/>
    </location>
</feature>
<sequence length="46" mass="4982">MRSASPRRLLTAYLYRGGERRKLIGAAAVTLLTDAGLLAPLSVRLL</sequence>
<dbReference type="Proteomes" id="UP000534286">
    <property type="component" value="Unassembled WGS sequence"/>
</dbReference>
<evidence type="ECO:0000256" key="1">
    <source>
        <dbReference type="SAM" id="Phobius"/>
    </source>
</evidence>